<reference evidence="1" key="1">
    <citation type="journal article" date="2023" name="Int. J. Syst. Evol. Microbiol.">
        <title>Mesoterricola silvestris gen. nov., sp. nov., Mesoterricola sediminis sp. nov., Geothrix oryzae sp. nov., Geothrix edaphica sp. nov., Geothrix rubra sp. nov., and Geothrix limicola sp. nov., six novel members of Acidobacteriota isolated from soils.</title>
        <authorList>
            <person name="Itoh H."/>
            <person name="Sugisawa Y."/>
            <person name="Mise K."/>
            <person name="Xu Z."/>
            <person name="Kuniyasu M."/>
            <person name="Ushijima N."/>
            <person name="Kawano K."/>
            <person name="Kobayashi E."/>
            <person name="Shiratori Y."/>
            <person name="Masuda Y."/>
            <person name="Senoo K."/>
        </authorList>
    </citation>
    <scope>NUCLEOTIDE SEQUENCE</scope>
    <source>
        <strain evidence="1">W786</strain>
    </source>
</reference>
<dbReference type="Pfam" id="PF09952">
    <property type="entry name" value="AbiEi_2"/>
    <property type="match status" value="1"/>
</dbReference>
<dbReference type="RefSeq" id="WP_243331585.1">
    <property type="nucleotide sequence ID" value="NZ_AP027081.1"/>
</dbReference>
<dbReference type="InterPro" id="IPR019238">
    <property type="entry name" value="AbiEi_2"/>
</dbReference>
<evidence type="ECO:0000313" key="2">
    <source>
        <dbReference type="Proteomes" id="UP001228113"/>
    </source>
</evidence>
<dbReference type="KEGG" id="msea:METESE_09420"/>
<evidence type="ECO:0000313" key="1">
    <source>
        <dbReference type="EMBL" id="BDU75984.1"/>
    </source>
</evidence>
<dbReference type="EMBL" id="AP027081">
    <property type="protein sequence ID" value="BDU75984.1"/>
    <property type="molecule type" value="Genomic_DNA"/>
</dbReference>
<protein>
    <submittedName>
        <fullName evidence="1">Uncharacterized protein</fullName>
    </submittedName>
</protein>
<name>A0AA48GQY3_9BACT</name>
<dbReference type="SUPFAM" id="SSF46785">
    <property type="entry name" value="Winged helix' DNA-binding domain"/>
    <property type="match status" value="1"/>
</dbReference>
<dbReference type="AlphaFoldDB" id="A0AA48GQY3"/>
<dbReference type="Proteomes" id="UP001228113">
    <property type="component" value="Chromosome"/>
</dbReference>
<proteinExistence type="predicted"/>
<gene>
    <name evidence="1" type="ORF">METESE_09420</name>
</gene>
<dbReference type="InterPro" id="IPR036390">
    <property type="entry name" value="WH_DNA-bd_sf"/>
</dbReference>
<sequence>MQVIDRRIQRTEELALLKGRMEQTAGTVLVTPYLTAHLARRCVELGLQFIDGAGNIHLRLPGLHLCIIGNRAPEDQDRFARNHTFKGFNRKGLQVVFGLLADPALLQAPYRELARATGVAVGTVGEVLKDLAEAGLLLNQGRKRALIQEDRLLEGWIANYPYKLRPNLNPRRYRALRPQGWPTDTLDPLQAQWGGEVAADRLTGHLQPARFILYTVVPPEKLATHLRLRPDPAGDVEILERFWHFPNPPGYPADLVPPLLVHADLIASGDPRNVDLARMIHVTHPAP</sequence>
<organism evidence="1 2">
    <name type="scientific">Mesoterricola sediminis</name>
    <dbReference type="NCBI Taxonomy" id="2927980"/>
    <lineage>
        <taxon>Bacteria</taxon>
        <taxon>Pseudomonadati</taxon>
        <taxon>Acidobacteriota</taxon>
        <taxon>Holophagae</taxon>
        <taxon>Holophagales</taxon>
        <taxon>Holophagaceae</taxon>
        <taxon>Mesoterricola</taxon>
    </lineage>
</organism>
<accession>A0AA48GQY3</accession>
<keyword evidence="2" id="KW-1185">Reference proteome</keyword>